<reference evidence="6" key="1">
    <citation type="journal article" date="2023" name="IScience">
        <title>Live-bearing cockroach genome reveals convergent evolutionary mechanisms linked to viviparity in insects and beyond.</title>
        <authorList>
            <person name="Fouks B."/>
            <person name="Harrison M.C."/>
            <person name="Mikhailova A.A."/>
            <person name="Marchal E."/>
            <person name="English S."/>
            <person name="Carruthers M."/>
            <person name="Jennings E.C."/>
            <person name="Chiamaka E.L."/>
            <person name="Frigard R.A."/>
            <person name="Pippel M."/>
            <person name="Attardo G.M."/>
            <person name="Benoit J.B."/>
            <person name="Bornberg-Bauer E."/>
            <person name="Tobe S.S."/>
        </authorList>
    </citation>
    <scope>NUCLEOTIDE SEQUENCE</scope>
    <source>
        <strain evidence="6">Stay&amp;Tobe</strain>
    </source>
</reference>
<comment type="caution">
    <text evidence="6">The sequence shown here is derived from an EMBL/GenBank/DDBJ whole genome shotgun (WGS) entry which is preliminary data.</text>
</comment>
<reference evidence="6" key="2">
    <citation type="submission" date="2023-05" db="EMBL/GenBank/DDBJ databases">
        <authorList>
            <person name="Fouks B."/>
        </authorList>
    </citation>
    <scope>NUCLEOTIDE SEQUENCE</scope>
    <source>
        <strain evidence="6">Stay&amp;Tobe</strain>
        <tissue evidence="6">Testes</tissue>
    </source>
</reference>
<keyword evidence="3" id="KW-0832">Ubl conjugation</keyword>
<evidence type="ECO:0000256" key="1">
    <source>
        <dbReference type="ARBA" id="ARBA00022499"/>
    </source>
</evidence>
<keyword evidence="7" id="KW-1185">Reference proteome</keyword>
<evidence type="ECO:0000313" key="7">
    <source>
        <dbReference type="Proteomes" id="UP001233999"/>
    </source>
</evidence>
<organism evidence="6 7">
    <name type="scientific">Diploptera punctata</name>
    <name type="common">Pacific beetle cockroach</name>
    <dbReference type="NCBI Taxonomy" id="6984"/>
    <lineage>
        <taxon>Eukaryota</taxon>
        <taxon>Metazoa</taxon>
        <taxon>Ecdysozoa</taxon>
        <taxon>Arthropoda</taxon>
        <taxon>Hexapoda</taxon>
        <taxon>Insecta</taxon>
        <taxon>Pterygota</taxon>
        <taxon>Neoptera</taxon>
        <taxon>Polyneoptera</taxon>
        <taxon>Dictyoptera</taxon>
        <taxon>Blattodea</taxon>
        <taxon>Blaberoidea</taxon>
        <taxon>Blaberidae</taxon>
        <taxon>Diplopterinae</taxon>
        <taxon>Diploptera</taxon>
    </lineage>
</organism>
<dbReference type="Proteomes" id="UP001233999">
    <property type="component" value="Unassembled WGS sequence"/>
</dbReference>
<sequence>MFKMAEKRFGCASNEDIDEIIKQSKPHNTQRNRKYIWNQFEKFCQLRNYVLTAETPTKHIANILKDWSINMRKINGEEYKEYSLKTMWNVTAKIIQEKYFIEHQRDFNPFVDQEFNDARQARNAKRKILQNMLEKRKVSAVAFKSDEYEKMINNCQEKTPEGLQIKFYLIASLELAWRGGEAVKCLIHYFQEELDHNGKPTGRIAYNPVFSKTCQGGDQKLCDTKWLIPNQENPRRCPVRLYKLLLEKRTDKIKTDRFFITPNPFYQKSGIWYKNCPVGQNHLSIWTKMCARKSGLDINKHKVSNHSSRSTAVSNMLQVGIQEQEVLKNYWSCQRSITKTISANKRRTPFRYRPQIEKQHAYYVVIHIKYNK</sequence>
<keyword evidence="1" id="KW-1017">Isopeptide bond</keyword>
<dbReference type="PANTHER" id="PTHR21446">
    <property type="entry name" value="DUF3504 DOMAIN-CONTAINING PROTEIN"/>
    <property type="match status" value="1"/>
</dbReference>
<dbReference type="GO" id="GO:0015074">
    <property type="term" value="P:DNA integration"/>
    <property type="evidence" value="ECO:0007669"/>
    <property type="project" value="InterPro"/>
</dbReference>
<proteinExistence type="predicted"/>
<protein>
    <recommendedName>
        <fullName evidence="5">ZMYM2-like/QRICH1 C-terminal domain-containing protein</fullName>
    </recommendedName>
</protein>
<dbReference type="InterPro" id="IPR052787">
    <property type="entry name" value="MAVS"/>
</dbReference>
<dbReference type="SUPFAM" id="SSF56349">
    <property type="entry name" value="DNA breaking-rejoining enzymes"/>
    <property type="match status" value="1"/>
</dbReference>
<dbReference type="GO" id="GO:0003677">
    <property type="term" value="F:DNA binding"/>
    <property type="evidence" value="ECO:0007669"/>
    <property type="project" value="InterPro"/>
</dbReference>
<dbReference type="EMBL" id="JASPKZ010008301">
    <property type="protein sequence ID" value="KAJ9580504.1"/>
    <property type="molecule type" value="Genomic_DNA"/>
</dbReference>
<evidence type="ECO:0000256" key="4">
    <source>
        <dbReference type="ARBA" id="ARBA00023172"/>
    </source>
</evidence>
<evidence type="ECO:0000256" key="2">
    <source>
        <dbReference type="ARBA" id="ARBA00022553"/>
    </source>
</evidence>
<dbReference type="Pfam" id="PF12012">
    <property type="entry name" value="DUF3504"/>
    <property type="match status" value="1"/>
</dbReference>
<evidence type="ECO:0000259" key="5">
    <source>
        <dbReference type="Pfam" id="PF12012"/>
    </source>
</evidence>
<keyword evidence="4" id="KW-0233">DNA recombination</keyword>
<dbReference type="PANTHER" id="PTHR21446:SF12">
    <property type="entry name" value="POTASSIUM CHANNEL TETRAMERIZATION DOMAIN CONTAINING 1"/>
    <property type="match status" value="1"/>
</dbReference>
<dbReference type="InterPro" id="IPR011010">
    <property type="entry name" value="DNA_brk_join_enz"/>
</dbReference>
<feature type="domain" description="ZMYM2-like/QRICH1 C-terminal" evidence="5">
    <location>
        <begin position="228"/>
        <end position="284"/>
    </location>
</feature>
<dbReference type="Gene3D" id="1.10.443.10">
    <property type="entry name" value="Intergrase catalytic core"/>
    <property type="match status" value="1"/>
</dbReference>
<keyword evidence="2" id="KW-0597">Phosphoprotein</keyword>
<gene>
    <name evidence="6" type="ORF">L9F63_024318</name>
</gene>
<evidence type="ECO:0000256" key="3">
    <source>
        <dbReference type="ARBA" id="ARBA00022843"/>
    </source>
</evidence>
<evidence type="ECO:0000313" key="6">
    <source>
        <dbReference type="EMBL" id="KAJ9580504.1"/>
    </source>
</evidence>
<name>A0AAD7ZGW6_DIPPU</name>
<dbReference type="InterPro" id="IPR021893">
    <property type="entry name" value="ZMYM2-like_C"/>
</dbReference>
<dbReference type="GO" id="GO:0006310">
    <property type="term" value="P:DNA recombination"/>
    <property type="evidence" value="ECO:0007669"/>
    <property type="project" value="UniProtKB-KW"/>
</dbReference>
<dbReference type="InterPro" id="IPR013762">
    <property type="entry name" value="Integrase-like_cat_sf"/>
</dbReference>
<dbReference type="AlphaFoldDB" id="A0AAD7ZGW6"/>
<accession>A0AAD7ZGW6</accession>